<evidence type="ECO:0000256" key="5">
    <source>
        <dbReference type="ARBA" id="ARBA00023136"/>
    </source>
</evidence>
<evidence type="ECO:0000256" key="2">
    <source>
        <dbReference type="ARBA" id="ARBA00006824"/>
    </source>
</evidence>
<proteinExistence type="inferred from homology"/>
<keyword evidence="4" id="KW-1133">Transmembrane helix</keyword>
<accession>A0ABD3P1B2</accession>
<comment type="caution">
    <text evidence="7">The sequence shown here is derived from an EMBL/GenBank/DDBJ whole genome shotgun (WGS) entry which is preliminary data.</text>
</comment>
<dbReference type="PANTHER" id="PTHR11266:SF80">
    <property type="entry name" value="PEROXISOMAL MEMBRANE PROTEIN 2"/>
    <property type="match status" value="1"/>
</dbReference>
<keyword evidence="5" id="KW-0472">Membrane</keyword>
<dbReference type="PANTHER" id="PTHR11266">
    <property type="entry name" value="PEROXISOMAL MEMBRANE PROTEIN 2, PXMP2 MPV17"/>
    <property type="match status" value="1"/>
</dbReference>
<organism evidence="7 8">
    <name type="scientific">Cyclotella atomus</name>
    <dbReference type="NCBI Taxonomy" id="382360"/>
    <lineage>
        <taxon>Eukaryota</taxon>
        <taxon>Sar</taxon>
        <taxon>Stramenopiles</taxon>
        <taxon>Ochrophyta</taxon>
        <taxon>Bacillariophyta</taxon>
        <taxon>Coscinodiscophyceae</taxon>
        <taxon>Thalassiosirophycidae</taxon>
        <taxon>Stephanodiscales</taxon>
        <taxon>Stephanodiscaceae</taxon>
        <taxon>Cyclotella</taxon>
    </lineage>
</organism>
<feature type="region of interest" description="Disordered" evidence="6">
    <location>
        <begin position="28"/>
        <end position="59"/>
    </location>
</feature>
<name>A0ABD3P1B2_9STRA</name>
<dbReference type="AlphaFoldDB" id="A0ABD3P1B2"/>
<evidence type="ECO:0000313" key="7">
    <source>
        <dbReference type="EMBL" id="KAL3781571.1"/>
    </source>
</evidence>
<gene>
    <name evidence="7" type="ORF">ACHAWO_002502</name>
</gene>
<dbReference type="Proteomes" id="UP001530400">
    <property type="component" value="Unassembled WGS sequence"/>
</dbReference>
<reference evidence="7 8" key="1">
    <citation type="submission" date="2024-10" db="EMBL/GenBank/DDBJ databases">
        <title>Updated reference genomes for cyclostephanoid diatoms.</title>
        <authorList>
            <person name="Roberts W.R."/>
            <person name="Alverson A.J."/>
        </authorList>
    </citation>
    <scope>NUCLEOTIDE SEQUENCE [LARGE SCALE GENOMIC DNA]</scope>
    <source>
        <strain evidence="7 8">AJA010-31</strain>
    </source>
</reference>
<comment type="subcellular location">
    <subcellularLocation>
        <location evidence="1">Membrane</location>
        <topology evidence="1">Multi-pass membrane protein</topology>
    </subcellularLocation>
</comment>
<dbReference type="EMBL" id="JALLPJ020000838">
    <property type="protein sequence ID" value="KAL3781571.1"/>
    <property type="molecule type" value="Genomic_DNA"/>
</dbReference>
<dbReference type="GO" id="GO:0016020">
    <property type="term" value="C:membrane"/>
    <property type="evidence" value="ECO:0007669"/>
    <property type="project" value="UniProtKB-SubCell"/>
</dbReference>
<evidence type="ECO:0000256" key="3">
    <source>
        <dbReference type="ARBA" id="ARBA00022692"/>
    </source>
</evidence>
<evidence type="ECO:0000256" key="6">
    <source>
        <dbReference type="SAM" id="MobiDB-lite"/>
    </source>
</evidence>
<keyword evidence="8" id="KW-1185">Reference proteome</keyword>
<evidence type="ECO:0000313" key="8">
    <source>
        <dbReference type="Proteomes" id="UP001530400"/>
    </source>
</evidence>
<protein>
    <submittedName>
        <fullName evidence="7">Uncharacterized protein</fullName>
    </submittedName>
</protein>
<keyword evidence="3" id="KW-0812">Transmembrane</keyword>
<evidence type="ECO:0000256" key="1">
    <source>
        <dbReference type="ARBA" id="ARBA00004141"/>
    </source>
</evidence>
<dbReference type="Pfam" id="PF04117">
    <property type="entry name" value="Mpv17_PMP22"/>
    <property type="match status" value="1"/>
</dbReference>
<dbReference type="InterPro" id="IPR007248">
    <property type="entry name" value="Mpv17_PMP22"/>
</dbReference>
<comment type="similarity">
    <text evidence="2">Belongs to the peroxisomal membrane protein PXMP2/4 family.</text>
</comment>
<evidence type="ECO:0000256" key="4">
    <source>
        <dbReference type="ARBA" id="ARBA00022989"/>
    </source>
</evidence>
<sequence length="355" mass="40020">MACAITDEHHPHERAIISFNTIGNNSISHHVPIPGMPPPSPRWTPRRTPGRTPGRSPLRKRVKKVVEQPVATGPTIDGYSIHPEDEDVKTGASRVSFMGCLSGFGNWYANQLETNPVRTKSLTAGSLAVVGDVLAQLIEFGSDLRDSDIMFDRRRIFAMFVEGSCVSGPMLHFVFEFYENIMPIHYVDECMHKEQEALVDNDLSVNEDLDTDADHEYQVSKRQYVAALLHVAFDQIVMAFPYVAGMMIVTALVEGHGSKLAEELEEEYMNNVKASWMAALGLAPFQFCAFRYLPSTWRVLAVNLQDIIWVMAMSYVTHRTRETSEPFFDFSNDDFADHDDLFSVHYNKTSNGGEY</sequence>